<dbReference type="GO" id="GO:0016779">
    <property type="term" value="F:nucleotidyltransferase activity"/>
    <property type="evidence" value="ECO:0007669"/>
    <property type="project" value="UniProtKB-UniRule"/>
</dbReference>
<feature type="binding site" evidence="6">
    <location>
        <position position="56"/>
    </location>
    <ligand>
        <name>NAD(+)</name>
        <dbReference type="ChEBI" id="CHEBI:57540"/>
    </ligand>
</feature>
<evidence type="ECO:0000259" key="7">
    <source>
        <dbReference type="PROSITE" id="PS52018"/>
    </source>
</evidence>
<feature type="domain" description="DarT" evidence="7">
    <location>
        <begin position="13"/>
        <end position="220"/>
    </location>
</feature>
<keyword evidence="4 6" id="KW-0548">Nucleotidyltransferase</keyword>
<dbReference type="Pfam" id="PF14487">
    <property type="entry name" value="DarT"/>
    <property type="match status" value="1"/>
</dbReference>
<keyword evidence="3 6" id="KW-0808">Transferase</keyword>
<organism evidence="8 9">
    <name type="scientific">Rhizobium leguminosarum</name>
    <dbReference type="NCBI Taxonomy" id="384"/>
    <lineage>
        <taxon>Bacteria</taxon>
        <taxon>Pseudomonadati</taxon>
        <taxon>Pseudomonadota</taxon>
        <taxon>Alphaproteobacteria</taxon>
        <taxon>Hyphomicrobiales</taxon>
        <taxon>Rhizobiaceae</taxon>
        <taxon>Rhizobium/Agrobacterium group</taxon>
        <taxon>Rhizobium</taxon>
    </lineage>
</organism>
<dbReference type="RefSeq" id="WP_164048580.1">
    <property type="nucleotide sequence ID" value="NZ_WUFV01000018.1"/>
</dbReference>
<accession>A0A7K3VM09</accession>
<dbReference type="GO" id="GO:0003677">
    <property type="term" value="F:DNA binding"/>
    <property type="evidence" value="ECO:0007669"/>
    <property type="project" value="UniProtKB-UniRule"/>
</dbReference>
<comment type="catalytic activity">
    <reaction evidence="6">
        <text>a thymidine in DNA + NAD(+) = an N-(ADP-alpha-D-ribosyl)-thymidine in DNA + nicotinamide + H(+)</text>
        <dbReference type="Rhea" id="RHEA:71651"/>
        <dbReference type="Rhea" id="RHEA-COMP:13556"/>
        <dbReference type="Rhea" id="RHEA-COMP:18051"/>
        <dbReference type="ChEBI" id="CHEBI:15378"/>
        <dbReference type="ChEBI" id="CHEBI:17154"/>
        <dbReference type="ChEBI" id="CHEBI:57540"/>
        <dbReference type="ChEBI" id="CHEBI:137386"/>
        <dbReference type="ChEBI" id="CHEBI:191199"/>
    </reaction>
</comment>
<feature type="active site" evidence="6">
    <location>
        <position position="172"/>
    </location>
</feature>
<keyword evidence="1 6" id="KW-1277">Toxin-antitoxin system</keyword>
<evidence type="ECO:0000256" key="5">
    <source>
        <dbReference type="ARBA" id="ARBA00023125"/>
    </source>
</evidence>
<evidence type="ECO:0000256" key="3">
    <source>
        <dbReference type="ARBA" id="ARBA00022679"/>
    </source>
</evidence>
<keyword evidence="2 6" id="KW-0328">Glycosyltransferase</keyword>
<evidence type="ECO:0000256" key="1">
    <source>
        <dbReference type="ARBA" id="ARBA00022649"/>
    </source>
</evidence>
<dbReference type="InterPro" id="IPR029494">
    <property type="entry name" value="DarT"/>
</dbReference>
<dbReference type="EMBL" id="WUFV01000018">
    <property type="protein sequence ID" value="NEK18159.1"/>
    <property type="molecule type" value="Genomic_DNA"/>
</dbReference>
<name>A0A7K3VM09_RHILE</name>
<proteinExistence type="inferred from homology"/>
<dbReference type="Proteomes" id="UP000471705">
    <property type="component" value="Unassembled WGS sequence"/>
</dbReference>
<comment type="similarity">
    <text evidence="6">Belongs to the DarT ADP-ribosyltransferase family.</text>
</comment>
<gene>
    <name evidence="8" type="ORF">GR257_25435</name>
</gene>
<dbReference type="AlphaFoldDB" id="A0A7K3VM09"/>
<protein>
    <submittedName>
        <fullName evidence="8">DUF4433 domain-containing protein</fullName>
    </submittedName>
</protein>
<feature type="binding site" evidence="6">
    <location>
        <position position="26"/>
    </location>
    <ligand>
        <name>NAD(+)</name>
        <dbReference type="ChEBI" id="CHEBI:57540"/>
    </ligand>
</feature>
<evidence type="ECO:0000313" key="9">
    <source>
        <dbReference type="Proteomes" id="UP000471705"/>
    </source>
</evidence>
<feature type="active site" description="Proton acceptor" evidence="6">
    <location>
        <position position="56"/>
    </location>
</feature>
<feature type="binding site" evidence="6">
    <location>
        <position position="34"/>
    </location>
    <ligand>
        <name>NAD(+)</name>
        <dbReference type="ChEBI" id="CHEBI:57540"/>
    </ligand>
</feature>
<feature type="binding site" evidence="6">
    <location>
        <begin position="17"/>
        <end position="19"/>
    </location>
    <ligand>
        <name>NAD(+)</name>
        <dbReference type="ChEBI" id="CHEBI:57540"/>
    </ligand>
</feature>
<evidence type="ECO:0000256" key="2">
    <source>
        <dbReference type="ARBA" id="ARBA00022676"/>
    </source>
</evidence>
<dbReference type="PROSITE" id="PS52018">
    <property type="entry name" value="DART"/>
    <property type="match status" value="1"/>
</dbReference>
<dbReference type="GO" id="GO:0016757">
    <property type="term" value="F:glycosyltransferase activity"/>
    <property type="evidence" value="ECO:0007669"/>
    <property type="project" value="UniProtKB-UniRule"/>
</dbReference>
<evidence type="ECO:0000313" key="8">
    <source>
        <dbReference type="EMBL" id="NEK18159.1"/>
    </source>
</evidence>
<comment type="caution">
    <text evidence="8">The sequence shown here is derived from an EMBL/GenBank/DDBJ whole genome shotgun (WGS) entry which is preliminary data.</text>
</comment>
<evidence type="ECO:0000256" key="6">
    <source>
        <dbReference type="PROSITE-ProRule" id="PRU01362"/>
    </source>
</evidence>
<sequence length="224" mass="26170">MTLAQRISDRGISEIIHFTTNRGLLGSLHSRHLLSRPLLSEDKYLRHVLQLNAAVRPEESAFFDKSQDWLRFVNLTISEVNRRFLDVSRRWHPHDIWWCILSFEAEIIEHDAVWFTTTNNGYDACTRAQGTVGFDALFAQKISRKQSGFDGRPWNVLRLNRPDHLPTCEQAEVLYREKLSLDYLRTVYVEEGEYHDTVVGWLSDYGYENVKVVVGKQKFVGRQN</sequence>
<evidence type="ECO:0000256" key="4">
    <source>
        <dbReference type="ARBA" id="ARBA00022695"/>
    </source>
</evidence>
<reference evidence="8 9" key="1">
    <citation type="submission" date="2019-12" db="EMBL/GenBank/DDBJ databases">
        <title>Rhizobium genotypes associated with high levels of biological nitrogen fixation by grain legumes in a temperate-maritime cropping system.</title>
        <authorList>
            <person name="Maluk M."/>
            <person name="Francesc Ferrando Molina F."/>
            <person name="Lopez Del Egido L."/>
            <person name="Lafos M."/>
            <person name="Langarica-Fuentes A."/>
            <person name="Gebre Yohannes G."/>
            <person name="Young M.W."/>
            <person name="Martin P."/>
            <person name="Gantlett R."/>
            <person name="Kenicer G."/>
            <person name="Hawes C."/>
            <person name="Begg G.S."/>
            <person name="Quilliam R.S."/>
            <person name="Squire G.R."/>
            <person name="Poole P.S."/>
            <person name="Young P.W."/>
            <person name="Iannetta P.M."/>
            <person name="James E.K."/>
        </authorList>
    </citation>
    <scope>NUCLEOTIDE SEQUENCE [LARGE SCALE GENOMIC DNA]</scope>
    <source>
        <strain evidence="8 9">JHI54</strain>
    </source>
</reference>
<keyword evidence="5 6" id="KW-0238">DNA-binding</keyword>